<evidence type="ECO:0000256" key="5">
    <source>
        <dbReference type="ARBA" id="ARBA00023136"/>
    </source>
</evidence>
<keyword evidence="2" id="KW-1003">Cell membrane</keyword>
<dbReference type="STRING" id="1475481.GCA_000953855_00174"/>
<evidence type="ECO:0000256" key="6">
    <source>
        <dbReference type="SAM" id="Phobius"/>
    </source>
</evidence>
<evidence type="ECO:0000256" key="4">
    <source>
        <dbReference type="ARBA" id="ARBA00022989"/>
    </source>
</evidence>
<reference evidence="7" key="1">
    <citation type="submission" date="2015-03" db="EMBL/GenBank/DDBJ databases">
        <title>Draft genome sequence of Mizugakiibacter sediminis skMP5.</title>
        <authorList>
            <person name="Watanabe T."/>
            <person name="Kojima H."/>
            <person name="Fukui M."/>
        </authorList>
    </citation>
    <scope>NUCLEOTIDE SEQUENCE</scope>
    <source>
        <strain evidence="7">SkMP5</strain>
    </source>
</reference>
<dbReference type="EMBL" id="DF952379">
    <property type="protein sequence ID" value="GAN45042.1"/>
    <property type="molecule type" value="Genomic_DNA"/>
</dbReference>
<gene>
    <name evidence="7" type="ORF">MBSD_1582</name>
    <name evidence="8" type="ORF">MBSD_n0173</name>
</gene>
<proteinExistence type="predicted"/>
<reference evidence="8" key="2">
    <citation type="submission" date="2015-08" db="EMBL/GenBank/DDBJ databases">
        <title>Complete DNA Sequence of Pseudomonas syringae pv. actinidiae, the Causal Agent of Kiwifruit Canker Disease.</title>
        <authorList>
            <person name="Rikkerink E.H.A."/>
            <person name="Fineran P.C."/>
        </authorList>
    </citation>
    <scope>NUCLEOTIDE SEQUENCE</scope>
    <source>
        <strain evidence="8">SkMP5</strain>
    </source>
</reference>
<dbReference type="HOGENOM" id="CLU_139783_0_0_6"/>
<sequence>MLNSLAAGRRLAARLLAAQLGVAVLAALAFLAQGYRAAVAAGLGALMVAAGNALLALRLFGPGGAGRALAGFLVGTVLKWAVVLGGLYLVLVRWRLPPAPAIAGLALALAVNLMALRFKG</sequence>
<dbReference type="EMBL" id="DF970134">
    <property type="protein sequence ID" value="GAP64891.1"/>
    <property type="molecule type" value="Genomic_DNA"/>
</dbReference>
<feature type="transmembrane region" description="Helical" evidence="6">
    <location>
        <begin position="69"/>
        <end position="91"/>
    </location>
</feature>
<evidence type="ECO:0000256" key="2">
    <source>
        <dbReference type="ARBA" id="ARBA00022475"/>
    </source>
</evidence>
<feature type="transmembrane region" description="Helical" evidence="6">
    <location>
        <begin position="12"/>
        <end position="31"/>
    </location>
</feature>
<comment type="subcellular location">
    <subcellularLocation>
        <location evidence="1">Cell membrane</location>
        <topology evidence="1">Multi-pass membrane protein</topology>
    </subcellularLocation>
</comment>
<dbReference type="Proteomes" id="UP000253740">
    <property type="component" value="Unassembled WGS sequence"/>
</dbReference>
<dbReference type="Pfam" id="PF03899">
    <property type="entry name" value="ATP-synt_I"/>
    <property type="match status" value="1"/>
</dbReference>
<evidence type="ECO:0000256" key="3">
    <source>
        <dbReference type="ARBA" id="ARBA00022692"/>
    </source>
</evidence>
<name>A0A0K8QJL0_9GAMM</name>
<organism evidence="8">
    <name type="scientific">Mizugakiibacter sediminis</name>
    <dbReference type="NCBI Taxonomy" id="1475481"/>
    <lineage>
        <taxon>Bacteria</taxon>
        <taxon>Pseudomonadati</taxon>
        <taxon>Pseudomonadota</taxon>
        <taxon>Gammaproteobacteria</taxon>
        <taxon>Lysobacterales</taxon>
        <taxon>Rhodanobacteraceae</taxon>
        <taxon>Mizugakiibacter</taxon>
    </lineage>
</organism>
<dbReference type="GO" id="GO:0005886">
    <property type="term" value="C:plasma membrane"/>
    <property type="evidence" value="ECO:0007669"/>
    <property type="project" value="UniProtKB-SubCell"/>
</dbReference>
<keyword evidence="3 6" id="KW-0812">Transmembrane</keyword>
<evidence type="ECO:0000313" key="7">
    <source>
        <dbReference type="EMBL" id="GAN45042.1"/>
    </source>
</evidence>
<evidence type="ECO:0000256" key="1">
    <source>
        <dbReference type="ARBA" id="ARBA00004651"/>
    </source>
</evidence>
<dbReference type="RefSeq" id="WP_062534165.1">
    <property type="nucleotide sequence ID" value="NZ_DF970134.1"/>
</dbReference>
<evidence type="ECO:0000313" key="8">
    <source>
        <dbReference type="EMBL" id="GAP64891.1"/>
    </source>
</evidence>
<dbReference type="AlphaFoldDB" id="A0A0K8QJL0"/>
<dbReference type="InterPro" id="IPR005598">
    <property type="entry name" value="ATP_synth_I"/>
</dbReference>
<accession>A0A0K8QJL0</accession>
<evidence type="ECO:0000313" key="9">
    <source>
        <dbReference type="Proteomes" id="UP000253740"/>
    </source>
</evidence>
<keyword evidence="5 6" id="KW-0472">Membrane</keyword>
<keyword evidence="9" id="KW-1185">Reference proteome</keyword>
<feature type="transmembrane region" description="Helical" evidence="6">
    <location>
        <begin position="37"/>
        <end position="57"/>
    </location>
</feature>
<protein>
    <recommendedName>
        <fullName evidence="10">ATP synthase I chain</fullName>
    </recommendedName>
</protein>
<feature type="transmembrane region" description="Helical" evidence="6">
    <location>
        <begin position="97"/>
        <end position="116"/>
    </location>
</feature>
<evidence type="ECO:0008006" key="10">
    <source>
        <dbReference type="Google" id="ProtNLM"/>
    </source>
</evidence>
<keyword evidence="4 6" id="KW-1133">Transmembrane helix</keyword>